<evidence type="ECO:0000313" key="2">
    <source>
        <dbReference type="EMBL" id="KAJ1911648.1"/>
    </source>
</evidence>
<comment type="caution">
    <text evidence="2">The sequence shown here is derived from an EMBL/GenBank/DDBJ whole genome shotgun (WGS) entry which is preliminary data.</text>
</comment>
<dbReference type="Proteomes" id="UP001150538">
    <property type="component" value="Unassembled WGS sequence"/>
</dbReference>
<proteinExistence type="predicted"/>
<accession>A0A9W7ZSN5</accession>
<evidence type="ECO:0000313" key="3">
    <source>
        <dbReference type="Proteomes" id="UP001150538"/>
    </source>
</evidence>
<feature type="compositionally biased region" description="Polar residues" evidence="1">
    <location>
        <begin position="61"/>
        <end position="91"/>
    </location>
</feature>
<sequence>MMRCQQCSQSLLICSCPLVSSDGRLSYDYASPPSSSSYSGEGTIAWPRMSGDTLREDPSEDSQPTFGTTLSSSSGHHQTSVITTAQQQGPSRSFPPSPASTMTFNWPDHPGSLAGGDYYLVDDPARLAAMSGQKLGLKAKIKRMWRSFKPSPITSQQLQNALTS</sequence>
<feature type="compositionally biased region" description="Low complexity" evidence="1">
    <location>
        <begin position="30"/>
        <end position="39"/>
    </location>
</feature>
<feature type="region of interest" description="Disordered" evidence="1">
    <location>
        <begin position="30"/>
        <end position="107"/>
    </location>
</feature>
<evidence type="ECO:0000256" key="1">
    <source>
        <dbReference type="SAM" id="MobiDB-lite"/>
    </source>
</evidence>
<gene>
    <name evidence="2" type="ORF">H4219_005873</name>
</gene>
<organism evidence="2 3">
    <name type="scientific">Mycoemilia scoparia</name>
    <dbReference type="NCBI Taxonomy" id="417184"/>
    <lineage>
        <taxon>Eukaryota</taxon>
        <taxon>Fungi</taxon>
        <taxon>Fungi incertae sedis</taxon>
        <taxon>Zoopagomycota</taxon>
        <taxon>Kickxellomycotina</taxon>
        <taxon>Kickxellomycetes</taxon>
        <taxon>Kickxellales</taxon>
        <taxon>Kickxellaceae</taxon>
        <taxon>Mycoemilia</taxon>
    </lineage>
</organism>
<reference evidence="2" key="1">
    <citation type="submission" date="2022-07" db="EMBL/GenBank/DDBJ databases">
        <title>Phylogenomic reconstructions and comparative analyses of Kickxellomycotina fungi.</title>
        <authorList>
            <person name="Reynolds N.K."/>
            <person name="Stajich J.E."/>
            <person name="Barry K."/>
            <person name="Grigoriev I.V."/>
            <person name="Crous P."/>
            <person name="Smith M.E."/>
        </authorList>
    </citation>
    <scope>NUCLEOTIDE SEQUENCE</scope>
    <source>
        <strain evidence="2">NBRC 100468</strain>
    </source>
</reference>
<dbReference type="AlphaFoldDB" id="A0A9W7ZSN5"/>
<protein>
    <submittedName>
        <fullName evidence="2">Uncharacterized protein</fullName>
    </submittedName>
</protein>
<dbReference type="PROSITE" id="PS51257">
    <property type="entry name" value="PROKAR_LIPOPROTEIN"/>
    <property type="match status" value="1"/>
</dbReference>
<name>A0A9W7ZSN5_9FUNG</name>
<dbReference type="EMBL" id="JANBPU010000425">
    <property type="protein sequence ID" value="KAJ1911648.1"/>
    <property type="molecule type" value="Genomic_DNA"/>
</dbReference>
<keyword evidence="3" id="KW-1185">Reference proteome</keyword>